<dbReference type="AlphaFoldDB" id="A0A4V5ZYV8"/>
<protein>
    <submittedName>
        <fullName evidence="1">Uncharacterized protein</fullName>
    </submittedName>
</protein>
<reference evidence="1 2" key="1">
    <citation type="journal article" date="2015" name="Genome Biol.">
        <title>Comparative genomics of Steinernema reveals deeply conserved gene regulatory networks.</title>
        <authorList>
            <person name="Dillman A.R."/>
            <person name="Macchietto M."/>
            <person name="Porter C.F."/>
            <person name="Rogers A."/>
            <person name="Williams B."/>
            <person name="Antoshechkin I."/>
            <person name="Lee M.M."/>
            <person name="Goodwin Z."/>
            <person name="Lu X."/>
            <person name="Lewis E.E."/>
            <person name="Goodrich-Blair H."/>
            <person name="Stock S.P."/>
            <person name="Adams B.J."/>
            <person name="Sternberg P.W."/>
            <person name="Mortazavi A."/>
        </authorList>
    </citation>
    <scope>NUCLEOTIDE SEQUENCE [LARGE SCALE GENOMIC DNA]</scope>
    <source>
        <strain evidence="1 2">ALL</strain>
    </source>
</reference>
<proteinExistence type="predicted"/>
<accession>A0A4V5ZYV8</accession>
<gene>
    <name evidence="1" type="ORF">L596_025440</name>
</gene>
<keyword evidence="2" id="KW-1185">Reference proteome</keyword>
<organism evidence="1 2">
    <name type="scientific">Steinernema carpocapsae</name>
    <name type="common">Entomopathogenic nematode</name>
    <dbReference type="NCBI Taxonomy" id="34508"/>
    <lineage>
        <taxon>Eukaryota</taxon>
        <taxon>Metazoa</taxon>
        <taxon>Ecdysozoa</taxon>
        <taxon>Nematoda</taxon>
        <taxon>Chromadorea</taxon>
        <taxon>Rhabditida</taxon>
        <taxon>Tylenchina</taxon>
        <taxon>Panagrolaimomorpha</taxon>
        <taxon>Strongyloidoidea</taxon>
        <taxon>Steinernematidae</taxon>
        <taxon>Steinernema</taxon>
    </lineage>
</organism>
<dbReference type="Proteomes" id="UP000298663">
    <property type="component" value="Unassembled WGS sequence"/>
</dbReference>
<evidence type="ECO:0000313" key="2">
    <source>
        <dbReference type="Proteomes" id="UP000298663"/>
    </source>
</evidence>
<comment type="caution">
    <text evidence="1">The sequence shown here is derived from an EMBL/GenBank/DDBJ whole genome shotgun (WGS) entry which is preliminary data.</text>
</comment>
<sequence>MITADFVRCSTPQKSRDLRIARDVPMILTFWRPSYASITGTRFLEGRSKWRSKCGCRKSPLSAILPVIFRPDNYRYTLKSLF</sequence>
<evidence type="ECO:0000313" key="1">
    <source>
        <dbReference type="EMBL" id="TKR64975.1"/>
    </source>
</evidence>
<name>A0A4V5ZYV8_STECR</name>
<dbReference type="EMBL" id="AZBU02000009">
    <property type="protein sequence ID" value="TKR64975.1"/>
    <property type="molecule type" value="Genomic_DNA"/>
</dbReference>
<reference evidence="1 2" key="2">
    <citation type="journal article" date="2019" name="G3 (Bethesda)">
        <title>Hybrid Assembly of the Genome of the Entomopathogenic Nematode Steinernema carpocapsae Identifies the X-Chromosome.</title>
        <authorList>
            <person name="Serra L."/>
            <person name="Macchietto M."/>
            <person name="Macias-Munoz A."/>
            <person name="McGill C.J."/>
            <person name="Rodriguez I.M."/>
            <person name="Rodriguez B."/>
            <person name="Murad R."/>
            <person name="Mortazavi A."/>
        </authorList>
    </citation>
    <scope>NUCLEOTIDE SEQUENCE [LARGE SCALE GENOMIC DNA]</scope>
    <source>
        <strain evidence="1 2">ALL</strain>
    </source>
</reference>